<proteinExistence type="predicted"/>
<protein>
    <submittedName>
        <fullName evidence="2">Uncharacterized protein</fullName>
    </submittedName>
</protein>
<gene>
    <name evidence="2" type="ORF">HS096_02750</name>
</gene>
<dbReference type="Gene3D" id="1.20.1280.290">
    <property type="match status" value="1"/>
</dbReference>
<feature type="transmembrane region" description="Helical" evidence="1">
    <location>
        <begin position="30"/>
        <end position="52"/>
    </location>
</feature>
<evidence type="ECO:0000313" key="2">
    <source>
        <dbReference type="EMBL" id="MBE7525281.1"/>
    </source>
</evidence>
<dbReference type="AlphaFoldDB" id="A0A928Y6Q5"/>
<reference evidence="2" key="1">
    <citation type="submission" date="2020-05" db="EMBL/GenBank/DDBJ databases">
        <title>High-Quality Genomes of Partial-Nitritation/Anammox System by Hierarchical Clustering Based Hybrid Assembly.</title>
        <authorList>
            <person name="Liu L."/>
            <person name="Wang Y."/>
            <person name="Che Y."/>
            <person name="Chen Y."/>
            <person name="Xia Y."/>
            <person name="Luo R."/>
            <person name="Cheng S.H."/>
            <person name="Zheng C."/>
            <person name="Zhang T."/>
        </authorList>
    </citation>
    <scope>NUCLEOTIDE SEQUENCE</scope>
    <source>
        <strain evidence="2">H1_PAT1</strain>
    </source>
</reference>
<feature type="transmembrane region" description="Helical" evidence="1">
    <location>
        <begin position="6"/>
        <end position="23"/>
    </location>
</feature>
<accession>A0A928Y6Q5</accession>
<comment type="caution">
    <text evidence="2">The sequence shown here is derived from an EMBL/GenBank/DDBJ whole genome shotgun (WGS) entry which is preliminary data.</text>
</comment>
<dbReference type="EMBL" id="JABTTY010000001">
    <property type="protein sequence ID" value="MBE7525281.1"/>
    <property type="molecule type" value="Genomic_DNA"/>
</dbReference>
<evidence type="ECO:0000313" key="3">
    <source>
        <dbReference type="Proteomes" id="UP000710385"/>
    </source>
</evidence>
<evidence type="ECO:0000256" key="1">
    <source>
        <dbReference type="SAM" id="Phobius"/>
    </source>
</evidence>
<feature type="transmembrane region" description="Helical" evidence="1">
    <location>
        <begin position="64"/>
        <end position="83"/>
    </location>
</feature>
<sequence length="91" mass="10216">MSSTIAVLAMSVQMLVVLMGYPLQIRELKNVPVCVGIPVAKWLIIDLAHLLWMTHSVLQKDWALFLPNIPGFLFAMWITVLIMKKSPAKAL</sequence>
<keyword evidence="1" id="KW-0812">Transmembrane</keyword>
<keyword evidence="1" id="KW-1133">Transmembrane helix</keyword>
<name>A0A928Y6Q5_UNCKA</name>
<organism evidence="2 3">
    <name type="scientific">candidate division WWE3 bacterium</name>
    <dbReference type="NCBI Taxonomy" id="2053526"/>
    <lineage>
        <taxon>Bacteria</taxon>
        <taxon>Katanobacteria</taxon>
    </lineage>
</organism>
<keyword evidence="1" id="KW-0472">Membrane</keyword>
<dbReference type="Proteomes" id="UP000710385">
    <property type="component" value="Unassembled WGS sequence"/>
</dbReference>